<keyword evidence="2" id="KW-1185">Reference proteome</keyword>
<evidence type="ECO:0000313" key="2">
    <source>
        <dbReference type="Proteomes" id="UP000003953"/>
    </source>
</evidence>
<dbReference type="RefSeq" id="WP_005022206.1">
    <property type="nucleotide sequence ID" value="NZ_DS990443.1"/>
</dbReference>
<dbReference type="AlphaFoldDB" id="C5F0C6"/>
<sequence>MKNENKEILKEVYEALDKLEELKATLRPIENTLNCMEYVLENVKEKKYDDICGLFEFEGEVVDKDYLLYDLNDKLEESIRGITEVYETLPLLTKSVKIRIKE</sequence>
<evidence type="ECO:0000313" key="1">
    <source>
        <dbReference type="EMBL" id="EEQ63720.1"/>
    </source>
</evidence>
<proteinExistence type="predicted"/>
<name>C5F0C6_9HELI</name>
<accession>C5F0C6</accession>
<organism evidence="1 2">
    <name type="scientific">Helicobacter pullorum MIT 98-5489</name>
    <dbReference type="NCBI Taxonomy" id="537972"/>
    <lineage>
        <taxon>Bacteria</taxon>
        <taxon>Pseudomonadati</taxon>
        <taxon>Campylobacterota</taxon>
        <taxon>Epsilonproteobacteria</taxon>
        <taxon>Campylobacterales</taxon>
        <taxon>Helicobacteraceae</taxon>
        <taxon>Helicobacter</taxon>
    </lineage>
</organism>
<dbReference type="EMBL" id="DS990443">
    <property type="protein sequence ID" value="EEQ63720.1"/>
    <property type="molecule type" value="Genomic_DNA"/>
</dbReference>
<dbReference type="Proteomes" id="UP000003953">
    <property type="component" value="Unassembled WGS sequence"/>
</dbReference>
<reference evidence="2" key="1">
    <citation type="journal article" date="2014" name="Genome Announc.">
        <title>Draft genome sequences of six enterohepatic helicobacter species isolated from humans and one from rhesus macaques.</title>
        <authorList>
            <person name="Shen Z."/>
            <person name="Sheh A."/>
            <person name="Young S.K."/>
            <person name="Abouelliel A."/>
            <person name="Ward D.V."/>
            <person name="Earl A.M."/>
            <person name="Fox J.G."/>
        </authorList>
    </citation>
    <scope>NUCLEOTIDE SEQUENCE [LARGE SCALE GENOMIC DNA]</scope>
    <source>
        <strain evidence="2">MIT 98-5489</strain>
    </source>
</reference>
<protein>
    <submittedName>
        <fullName evidence="1">Uncharacterized protein</fullName>
    </submittedName>
</protein>
<gene>
    <name evidence="1" type="ORF">HPMG_01177</name>
</gene>
<dbReference type="HOGENOM" id="CLU_2273481_0_0_7"/>